<dbReference type="InterPro" id="IPR021765">
    <property type="entry name" value="UstYa-like"/>
</dbReference>
<dbReference type="AlphaFoldDB" id="A0A2P5HNL6"/>
<dbReference type="Proteomes" id="UP000094444">
    <property type="component" value="Unassembled WGS sequence"/>
</dbReference>
<comment type="similarity">
    <text evidence="9">Belongs to the ustYa family.</text>
</comment>
<comment type="subcellular location">
    <subcellularLocation>
        <location evidence="1">Membrane</location>
        <topology evidence="1">Single-pass membrane protein</topology>
    </subcellularLocation>
</comment>
<dbReference type="GO" id="GO:0043386">
    <property type="term" value="P:mycotoxin biosynthetic process"/>
    <property type="evidence" value="ECO:0007669"/>
    <property type="project" value="InterPro"/>
</dbReference>
<feature type="transmembrane region" description="Helical" evidence="10">
    <location>
        <begin position="43"/>
        <end position="65"/>
    </location>
</feature>
<comment type="caution">
    <text evidence="11">The sequence shown here is derived from an EMBL/GenBank/DDBJ whole genome shotgun (WGS) entry which is preliminary data.</text>
</comment>
<evidence type="ECO:0000256" key="5">
    <source>
        <dbReference type="ARBA" id="ARBA00023002"/>
    </source>
</evidence>
<keyword evidence="8" id="KW-0325">Glycoprotein</keyword>
<evidence type="ECO:0000256" key="9">
    <source>
        <dbReference type="ARBA" id="ARBA00035112"/>
    </source>
</evidence>
<evidence type="ECO:0008006" key="13">
    <source>
        <dbReference type="Google" id="ProtNLM"/>
    </source>
</evidence>
<evidence type="ECO:0000256" key="3">
    <source>
        <dbReference type="ARBA" id="ARBA00022692"/>
    </source>
</evidence>
<dbReference type="InParanoid" id="A0A2P5HNL6"/>
<keyword evidence="12" id="KW-1185">Reference proteome</keyword>
<evidence type="ECO:0000256" key="7">
    <source>
        <dbReference type="ARBA" id="ARBA00023136"/>
    </source>
</evidence>
<evidence type="ECO:0000256" key="8">
    <source>
        <dbReference type="ARBA" id="ARBA00023180"/>
    </source>
</evidence>
<evidence type="ECO:0000313" key="12">
    <source>
        <dbReference type="Proteomes" id="UP000094444"/>
    </source>
</evidence>
<protein>
    <recommendedName>
        <fullName evidence="13">Tat pathway signal sequence</fullName>
    </recommendedName>
</protein>
<reference evidence="11" key="1">
    <citation type="submission" date="2017-09" db="EMBL/GenBank/DDBJ databases">
        <title>Polyketide synthases of a Diaporthe helianthi virulent isolate.</title>
        <authorList>
            <person name="Baroncelli R."/>
        </authorList>
    </citation>
    <scope>NUCLEOTIDE SEQUENCE [LARGE SCALE GENOMIC DNA]</scope>
    <source>
        <strain evidence="11">7/96</strain>
    </source>
</reference>
<evidence type="ECO:0000256" key="10">
    <source>
        <dbReference type="SAM" id="Phobius"/>
    </source>
</evidence>
<dbReference type="EMBL" id="MAVT02001152">
    <property type="protein sequence ID" value="POS71853.1"/>
    <property type="molecule type" value="Genomic_DNA"/>
</dbReference>
<keyword evidence="4 10" id="KW-1133">Transmembrane helix</keyword>
<dbReference type="STRING" id="158607.A0A2P5HNL6"/>
<dbReference type="GO" id="GO:0016491">
    <property type="term" value="F:oxidoreductase activity"/>
    <property type="evidence" value="ECO:0007669"/>
    <property type="project" value="UniProtKB-KW"/>
</dbReference>
<dbReference type="OrthoDB" id="3687641at2759"/>
<dbReference type="PANTHER" id="PTHR33365">
    <property type="entry name" value="YALI0B05434P"/>
    <property type="match status" value="1"/>
</dbReference>
<dbReference type="GO" id="GO:0016020">
    <property type="term" value="C:membrane"/>
    <property type="evidence" value="ECO:0007669"/>
    <property type="project" value="UniProtKB-SubCell"/>
</dbReference>
<accession>A0A2P5HNL6</accession>
<dbReference type="PANTHER" id="PTHR33365:SF4">
    <property type="entry name" value="CYCLOCHLOROTINE BIOSYNTHESIS PROTEIN O"/>
    <property type="match status" value="1"/>
</dbReference>
<evidence type="ECO:0000256" key="4">
    <source>
        <dbReference type="ARBA" id="ARBA00022989"/>
    </source>
</evidence>
<name>A0A2P5HNL6_DIAHE</name>
<organism evidence="11 12">
    <name type="scientific">Diaporthe helianthi</name>
    <dbReference type="NCBI Taxonomy" id="158607"/>
    <lineage>
        <taxon>Eukaryota</taxon>
        <taxon>Fungi</taxon>
        <taxon>Dikarya</taxon>
        <taxon>Ascomycota</taxon>
        <taxon>Pezizomycotina</taxon>
        <taxon>Sordariomycetes</taxon>
        <taxon>Sordariomycetidae</taxon>
        <taxon>Diaporthales</taxon>
        <taxon>Diaporthaceae</taxon>
        <taxon>Diaporthe</taxon>
    </lineage>
</organism>
<sequence length="291" mass="33844">MSKEPLYDTVPEEDEGDDFTLTTPIRRERWATTDRWTTSRKRFIAVVVVESIVLGLVTIAALVNFKDARYWRDQSWQHGFSTDYWELRGVPSTWQTEFFNNMRPNHTSKEWTIEWQPDGLRYGGPPGPETDRIWNELLQPLSFFREGADAEPIKGETYTYDNGKHLVGLSVYHALHCVDSARRSLYSEQYPEYSMVNEIWAMHMNHCLDYLRQYAQCNADLTPMFFEEISLDPMGPGLHPEIDVVPKTGVPHTCRDFSQIHEWVMTHNPSPPNFLEDISAHGHKSHGHNDE</sequence>
<keyword evidence="6" id="KW-0843">Virulence</keyword>
<gene>
    <name evidence="11" type="ORF">DHEL01_v209752</name>
</gene>
<proteinExistence type="inferred from homology"/>
<evidence type="ECO:0000256" key="2">
    <source>
        <dbReference type="ARBA" id="ARBA00004685"/>
    </source>
</evidence>
<keyword evidence="7 10" id="KW-0472">Membrane</keyword>
<evidence type="ECO:0000313" key="11">
    <source>
        <dbReference type="EMBL" id="POS71853.1"/>
    </source>
</evidence>
<keyword evidence="3 10" id="KW-0812">Transmembrane</keyword>
<evidence type="ECO:0000256" key="6">
    <source>
        <dbReference type="ARBA" id="ARBA00023026"/>
    </source>
</evidence>
<comment type="pathway">
    <text evidence="2">Mycotoxin biosynthesis.</text>
</comment>
<dbReference type="Pfam" id="PF11807">
    <property type="entry name" value="UstYa"/>
    <property type="match status" value="1"/>
</dbReference>
<evidence type="ECO:0000256" key="1">
    <source>
        <dbReference type="ARBA" id="ARBA00004167"/>
    </source>
</evidence>
<keyword evidence="5" id="KW-0560">Oxidoreductase</keyword>